<dbReference type="SUPFAM" id="SSF81383">
    <property type="entry name" value="F-box domain"/>
    <property type="match status" value="1"/>
</dbReference>
<reference evidence="2" key="2">
    <citation type="journal article" date="2023" name="BMC Genomics">
        <title>Pest status, molecular evolution, and epigenetic factors derived from the genome assembly of Frankliniella fusca, a thysanopteran phytovirus vector.</title>
        <authorList>
            <person name="Catto M.A."/>
            <person name="Labadie P.E."/>
            <person name="Jacobson A.L."/>
            <person name="Kennedy G.G."/>
            <person name="Srinivasan R."/>
            <person name="Hunt B.G."/>
        </authorList>
    </citation>
    <scope>NUCLEOTIDE SEQUENCE</scope>
    <source>
        <strain evidence="2">PL_HMW_Pooled</strain>
    </source>
</reference>
<keyword evidence="3" id="KW-1185">Reference proteome</keyword>
<name>A0AAE1LBQ6_9NEOP</name>
<dbReference type="AlphaFoldDB" id="A0AAE1LBQ6"/>
<organism evidence="2 3">
    <name type="scientific">Frankliniella fusca</name>
    <dbReference type="NCBI Taxonomy" id="407009"/>
    <lineage>
        <taxon>Eukaryota</taxon>
        <taxon>Metazoa</taxon>
        <taxon>Ecdysozoa</taxon>
        <taxon>Arthropoda</taxon>
        <taxon>Hexapoda</taxon>
        <taxon>Insecta</taxon>
        <taxon>Pterygota</taxon>
        <taxon>Neoptera</taxon>
        <taxon>Paraneoptera</taxon>
        <taxon>Thysanoptera</taxon>
        <taxon>Terebrantia</taxon>
        <taxon>Thripoidea</taxon>
        <taxon>Thripidae</taxon>
        <taxon>Frankliniella</taxon>
    </lineage>
</organism>
<dbReference type="EMBL" id="JAHWGI010000331">
    <property type="protein sequence ID" value="KAK3913595.1"/>
    <property type="molecule type" value="Genomic_DNA"/>
</dbReference>
<evidence type="ECO:0000313" key="3">
    <source>
        <dbReference type="Proteomes" id="UP001219518"/>
    </source>
</evidence>
<sequence length="422" mass="47949">MELLPDDALLAVLSYVDNCSLLKCRLVCHRWRDLLAHPDAWRRRTIGSRLLHLSPPCCYKLTLEHWECNGFVAATVACPATILEIGVNYNPASVALSTLVIRHQASLGHLRVLSVRFRSLIDLNSDSYPYHLPASLKSLAEQLLNRITCQLHIVVDWHWPHTFREYFMEESSSAIHELHVRLHLPYIYCNDDFRCLSKLVNLKKFRCAFIDGLEHLIHCRALRDLDLALLPCPDTILTDFDDFVASAIASARFLLRSLTWLRRLTLRLGCHDNPIEPTRGLVLDLGDSGQSELTYLEVQIYGSYQEQIWSEIVFAVPKLHKIEDIVYHGNISLEDLRDLLLVAPALRSLYIDVVEDCICCSWAEICSLLGVHPELELSIEHIFYGKCVAQCSNVCSIKSLSKVTFRNASSAVSHGHVEIGRT</sequence>
<dbReference type="InterPro" id="IPR036047">
    <property type="entry name" value="F-box-like_dom_sf"/>
</dbReference>
<accession>A0AAE1LBQ6</accession>
<evidence type="ECO:0000313" key="2">
    <source>
        <dbReference type="EMBL" id="KAK3913595.1"/>
    </source>
</evidence>
<dbReference type="Gene3D" id="1.20.1280.50">
    <property type="match status" value="1"/>
</dbReference>
<dbReference type="Pfam" id="PF12937">
    <property type="entry name" value="F-box-like"/>
    <property type="match status" value="1"/>
</dbReference>
<dbReference type="InterPro" id="IPR001810">
    <property type="entry name" value="F-box_dom"/>
</dbReference>
<proteinExistence type="predicted"/>
<gene>
    <name evidence="2" type="ORF">KUF71_023052</name>
</gene>
<protein>
    <submittedName>
        <fullName evidence="2">F-box/WD repeat-containing protein pof11</fullName>
    </submittedName>
</protein>
<reference evidence="2" key="1">
    <citation type="submission" date="2021-07" db="EMBL/GenBank/DDBJ databases">
        <authorList>
            <person name="Catto M.A."/>
            <person name="Jacobson A."/>
            <person name="Kennedy G."/>
            <person name="Labadie P."/>
            <person name="Hunt B.G."/>
            <person name="Srinivasan R."/>
        </authorList>
    </citation>
    <scope>NUCLEOTIDE SEQUENCE</scope>
    <source>
        <strain evidence="2">PL_HMW_Pooled</strain>
        <tissue evidence="2">Head</tissue>
    </source>
</reference>
<dbReference type="SMART" id="SM00256">
    <property type="entry name" value="FBOX"/>
    <property type="match status" value="1"/>
</dbReference>
<dbReference type="Proteomes" id="UP001219518">
    <property type="component" value="Unassembled WGS sequence"/>
</dbReference>
<evidence type="ECO:0000259" key="1">
    <source>
        <dbReference type="PROSITE" id="PS50181"/>
    </source>
</evidence>
<comment type="caution">
    <text evidence="2">The sequence shown here is derived from an EMBL/GenBank/DDBJ whole genome shotgun (WGS) entry which is preliminary data.</text>
</comment>
<feature type="domain" description="F-box" evidence="1">
    <location>
        <begin position="1"/>
        <end position="44"/>
    </location>
</feature>
<dbReference type="PROSITE" id="PS50181">
    <property type="entry name" value="FBOX"/>
    <property type="match status" value="1"/>
</dbReference>